<dbReference type="RefSeq" id="WP_244513529.1">
    <property type="nucleotide sequence ID" value="NZ_LAJE02000170.1"/>
</dbReference>
<protein>
    <submittedName>
        <fullName evidence="1">Uncharacterized protein</fullName>
    </submittedName>
</protein>
<evidence type="ECO:0000313" key="1">
    <source>
        <dbReference type="EMBL" id="OEO31109.1"/>
    </source>
</evidence>
<gene>
    <name evidence="1" type="ORF">VW23_017815</name>
</gene>
<dbReference type="Proteomes" id="UP000095463">
    <property type="component" value="Unassembled WGS sequence"/>
</dbReference>
<proteinExistence type="predicted"/>
<accession>A0A1E5XRA0</accession>
<evidence type="ECO:0000313" key="2">
    <source>
        <dbReference type="Proteomes" id="UP000095463"/>
    </source>
</evidence>
<reference evidence="1 2" key="1">
    <citation type="journal article" date="2015" name="Genome Announc.">
        <title>Genome Assemblies of Three Soil-Associated Devosia species: D. insulae, D. limi, and D. soli.</title>
        <authorList>
            <person name="Hassan Y.I."/>
            <person name="Lepp D."/>
            <person name="Zhou T."/>
        </authorList>
    </citation>
    <scope>NUCLEOTIDE SEQUENCE [LARGE SCALE GENOMIC DNA]</scope>
    <source>
        <strain evidence="1 2">DS-56</strain>
    </source>
</reference>
<sequence length="158" mass="17013">MSADRDDRLTASAISRRMVLGGLVALPITACTSISPQALNSLGSKVDKAKVDFPHLNQMARRADDSQRSEAEIRGRWPNVTKVGQIPAVGVRYVVEQDHGRKAQYLSMPGMASRCTAASRTARSPCGPKSRRNCAGTTGPMSAVTRWAPASPRCCRCI</sequence>
<organism evidence="1 2">
    <name type="scientific">Devosia insulae DS-56</name>
    <dbReference type="NCBI Taxonomy" id="1116389"/>
    <lineage>
        <taxon>Bacteria</taxon>
        <taxon>Pseudomonadati</taxon>
        <taxon>Pseudomonadota</taxon>
        <taxon>Alphaproteobacteria</taxon>
        <taxon>Hyphomicrobiales</taxon>
        <taxon>Devosiaceae</taxon>
        <taxon>Devosia</taxon>
    </lineage>
</organism>
<comment type="caution">
    <text evidence="1">The sequence shown here is derived from an EMBL/GenBank/DDBJ whole genome shotgun (WGS) entry which is preliminary data.</text>
</comment>
<dbReference type="EMBL" id="LAJE02000170">
    <property type="protein sequence ID" value="OEO31109.1"/>
    <property type="molecule type" value="Genomic_DNA"/>
</dbReference>
<dbReference type="AlphaFoldDB" id="A0A1E5XRA0"/>
<name>A0A1E5XRA0_9HYPH</name>
<keyword evidence="2" id="KW-1185">Reference proteome</keyword>